<reference evidence="8" key="1">
    <citation type="submission" date="2018-04" db="EMBL/GenBank/DDBJ databases">
        <title>Transcriptome of Schizaphis graminum biotype I.</title>
        <authorList>
            <person name="Scully E.D."/>
            <person name="Geib S.M."/>
            <person name="Palmer N.A."/>
            <person name="Koch K."/>
            <person name="Bradshaw J."/>
            <person name="Heng-Moss T."/>
            <person name="Sarath G."/>
        </authorList>
    </citation>
    <scope>NUCLEOTIDE SEQUENCE</scope>
</reference>
<keyword evidence="2" id="KW-0597">Phosphoprotein</keyword>
<dbReference type="AlphaFoldDB" id="A0A2S2P982"/>
<dbReference type="PANTHER" id="PTHR21258">
    <property type="entry name" value="DOCKING PROTEIN RELATED"/>
    <property type="match status" value="1"/>
</dbReference>
<dbReference type="PANTHER" id="PTHR21258:SF55">
    <property type="entry name" value="FI23523P1"/>
    <property type="match status" value="1"/>
</dbReference>
<feature type="region of interest" description="Disordered" evidence="6">
    <location>
        <begin position="242"/>
        <end position="262"/>
    </location>
</feature>
<evidence type="ECO:0000256" key="6">
    <source>
        <dbReference type="SAM" id="MobiDB-lite"/>
    </source>
</evidence>
<proteinExistence type="predicted"/>
<feature type="domain" description="IRS-type PTB" evidence="7">
    <location>
        <begin position="8"/>
        <end position="110"/>
    </location>
</feature>
<organism evidence="8">
    <name type="scientific">Schizaphis graminum</name>
    <name type="common">Green bug aphid</name>
    <dbReference type="NCBI Taxonomy" id="13262"/>
    <lineage>
        <taxon>Eukaryota</taxon>
        <taxon>Metazoa</taxon>
        <taxon>Ecdysozoa</taxon>
        <taxon>Arthropoda</taxon>
        <taxon>Hexapoda</taxon>
        <taxon>Insecta</taxon>
        <taxon>Pterygota</taxon>
        <taxon>Neoptera</taxon>
        <taxon>Paraneoptera</taxon>
        <taxon>Hemiptera</taxon>
        <taxon>Sternorrhyncha</taxon>
        <taxon>Aphidomorpha</taxon>
        <taxon>Aphidoidea</taxon>
        <taxon>Aphididae</taxon>
        <taxon>Aphidini</taxon>
        <taxon>Schizaphis</taxon>
    </lineage>
</organism>
<dbReference type="GO" id="GO:0005068">
    <property type="term" value="F:transmembrane receptor protein tyrosine kinase adaptor activity"/>
    <property type="evidence" value="ECO:0007669"/>
    <property type="project" value="TreeGrafter"/>
</dbReference>
<dbReference type="EMBL" id="GGMR01013390">
    <property type="protein sequence ID" value="MBY26009.1"/>
    <property type="molecule type" value="Transcribed_RNA"/>
</dbReference>
<evidence type="ECO:0000256" key="5">
    <source>
        <dbReference type="ARBA" id="ARBA00023288"/>
    </source>
</evidence>
<keyword evidence="3" id="KW-0519">Myristate</keyword>
<dbReference type="GO" id="GO:0008543">
    <property type="term" value="P:fibroblast growth factor receptor signaling pathway"/>
    <property type="evidence" value="ECO:0007669"/>
    <property type="project" value="TreeGrafter"/>
</dbReference>
<comment type="subcellular location">
    <subcellularLocation>
        <location evidence="1">Membrane</location>
    </subcellularLocation>
</comment>
<protein>
    <submittedName>
        <fullName evidence="8">Fibroblast growth factor receptor substrate 3</fullName>
    </submittedName>
</protein>
<dbReference type="Gene3D" id="2.30.29.30">
    <property type="entry name" value="Pleckstrin-homology domain (PH domain)/Phosphotyrosine-binding domain (PTB)"/>
    <property type="match status" value="1"/>
</dbReference>
<dbReference type="InterPro" id="IPR011993">
    <property type="entry name" value="PH-like_dom_sf"/>
</dbReference>
<keyword evidence="4" id="KW-0472">Membrane</keyword>
<evidence type="ECO:0000256" key="2">
    <source>
        <dbReference type="ARBA" id="ARBA00022553"/>
    </source>
</evidence>
<dbReference type="GO" id="GO:0005104">
    <property type="term" value="F:fibroblast growth factor receptor binding"/>
    <property type="evidence" value="ECO:0007669"/>
    <property type="project" value="TreeGrafter"/>
</dbReference>
<dbReference type="InterPro" id="IPR050996">
    <property type="entry name" value="Docking_Protein_DOK"/>
</dbReference>
<evidence type="ECO:0000256" key="4">
    <source>
        <dbReference type="ARBA" id="ARBA00023136"/>
    </source>
</evidence>
<dbReference type="GO" id="GO:0005737">
    <property type="term" value="C:cytoplasm"/>
    <property type="evidence" value="ECO:0007669"/>
    <property type="project" value="TreeGrafter"/>
</dbReference>
<evidence type="ECO:0000256" key="1">
    <source>
        <dbReference type="ARBA" id="ARBA00004370"/>
    </source>
</evidence>
<dbReference type="GO" id="GO:0016020">
    <property type="term" value="C:membrane"/>
    <property type="evidence" value="ECO:0007669"/>
    <property type="project" value="UniProtKB-SubCell"/>
</dbReference>
<dbReference type="SMART" id="SM01244">
    <property type="entry name" value="IRS"/>
    <property type="match status" value="1"/>
</dbReference>
<accession>A0A2S2P982</accession>
<evidence type="ECO:0000259" key="7">
    <source>
        <dbReference type="PROSITE" id="PS51064"/>
    </source>
</evidence>
<keyword evidence="8" id="KW-0675">Receptor</keyword>
<dbReference type="SUPFAM" id="SSF50729">
    <property type="entry name" value="PH domain-like"/>
    <property type="match status" value="1"/>
</dbReference>
<sequence length="262" mass="29659">MGCVYSSRKTLPPFFFKVINIDDNGKEKYHGQMEVATCNLILHKSGEPPIIWPLSTIRRYGYEDFMFCFEAGRSSPLGQGIFAFRSKDAKNIFNAIKEKLQIDSGADIVKDIASEVRNYSGQSCTSTHTIEKVYDEFSFNGLRFNSESNNIIQPPDLMLDPDTAFLPRSSYVNMLNDNEEDDDDLFNDPFELPKDTPTYTEVEIAVCTPKRKSESLPTSPTDIPSYTAIDFNQTMHLSQKMLRGSDDAGIRKTRHDSTMSNP</sequence>
<evidence type="ECO:0000256" key="3">
    <source>
        <dbReference type="ARBA" id="ARBA00022707"/>
    </source>
</evidence>
<keyword evidence="5" id="KW-0449">Lipoprotein</keyword>
<dbReference type="PROSITE" id="PS51064">
    <property type="entry name" value="IRS_PTB"/>
    <property type="match status" value="1"/>
</dbReference>
<name>A0A2S2P982_SCHGA</name>
<gene>
    <name evidence="8" type="primary">Frs3</name>
    <name evidence="8" type="ORF">g.68138</name>
</gene>
<dbReference type="Pfam" id="PF02174">
    <property type="entry name" value="IRS"/>
    <property type="match status" value="1"/>
</dbReference>
<dbReference type="SMART" id="SM00310">
    <property type="entry name" value="PTBI"/>
    <property type="match status" value="1"/>
</dbReference>
<dbReference type="InterPro" id="IPR038742">
    <property type="entry name" value="FRS2_PTB"/>
</dbReference>
<dbReference type="InterPro" id="IPR002404">
    <property type="entry name" value="IRS_PTB"/>
</dbReference>
<evidence type="ECO:0000313" key="8">
    <source>
        <dbReference type="EMBL" id="MBY26009.1"/>
    </source>
</evidence>
<dbReference type="CDD" id="cd01202">
    <property type="entry name" value="PTB_FRS2"/>
    <property type="match status" value="1"/>
</dbReference>